<dbReference type="RefSeq" id="WP_268751685.1">
    <property type="nucleotide sequence ID" value="NZ_JAPRFQ010000001.1"/>
</dbReference>
<protein>
    <submittedName>
        <fullName evidence="2">TraX protein</fullName>
    </submittedName>
</protein>
<feature type="transmembrane region" description="Helical" evidence="1">
    <location>
        <begin position="7"/>
        <end position="24"/>
    </location>
</feature>
<feature type="transmembrane region" description="Helical" evidence="1">
    <location>
        <begin position="30"/>
        <end position="50"/>
    </location>
</feature>
<keyword evidence="1" id="KW-0812">Transmembrane</keyword>
<accession>A0A9X3FP01</accession>
<organism evidence="2 3">
    <name type="scientific">Aerococcus kribbianus</name>
    <dbReference type="NCBI Taxonomy" id="2999064"/>
    <lineage>
        <taxon>Bacteria</taxon>
        <taxon>Bacillati</taxon>
        <taxon>Bacillota</taxon>
        <taxon>Bacilli</taxon>
        <taxon>Lactobacillales</taxon>
        <taxon>Aerococcaceae</taxon>
        <taxon>Aerococcus</taxon>
    </lineage>
</organism>
<dbReference type="EMBL" id="JAPRFR010000001">
    <property type="protein sequence ID" value="MCZ0725364.1"/>
    <property type="molecule type" value="Genomic_DNA"/>
</dbReference>
<feature type="transmembrane region" description="Helical" evidence="1">
    <location>
        <begin position="57"/>
        <end position="77"/>
    </location>
</feature>
<evidence type="ECO:0000313" key="3">
    <source>
        <dbReference type="Proteomes" id="UP001146670"/>
    </source>
</evidence>
<dbReference type="Proteomes" id="UP001146670">
    <property type="component" value="Unassembled WGS sequence"/>
</dbReference>
<keyword evidence="3" id="KW-1185">Reference proteome</keyword>
<keyword evidence="1" id="KW-1133">Transmembrane helix</keyword>
<proteinExistence type="predicted"/>
<gene>
    <name evidence="2" type="ORF">OW157_02135</name>
</gene>
<name>A0A9X3FP01_9LACT</name>
<keyword evidence="1" id="KW-0472">Membrane</keyword>
<evidence type="ECO:0000313" key="2">
    <source>
        <dbReference type="EMBL" id="MCZ0725364.1"/>
    </source>
</evidence>
<evidence type="ECO:0000256" key="1">
    <source>
        <dbReference type="SAM" id="Phobius"/>
    </source>
</evidence>
<comment type="caution">
    <text evidence="2">The sequence shown here is derived from an EMBL/GenBank/DDBJ whole genome shotgun (WGS) entry which is preliminary data.</text>
</comment>
<reference evidence="2" key="1">
    <citation type="submission" date="2022-12" db="EMBL/GenBank/DDBJ databases">
        <title>Description and comparative metabolic analysis of Aerococcus sp. nov., isolated from the feces of a pig.</title>
        <authorList>
            <person name="Chang Y.-H."/>
        </authorList>
    </citation>
    <scope>NUCLEOTIDE SEQUENCE</scope>
    <source>
        <strain evidence="2">YH-aer222</strain>
    </source>
</reference>
<sequence>MSKIRRNALMMVALTLVYSGLQFSRPIDHVTVYNTILSLVIPVIGIIFALNEKNNAWRWSLISINFILWLLMVYLAFFKA</sequence>
<dbReference type="AlphaFoldDB" id="A0A9X3FP01"/>